<name>A0AAE1AF44_9GAST</name>
<evidence type="ECO:0000313" key="3">
    <source>
        <dbReference type="Proteomes" id="UP001283361"/>
    </source>
</evidence>
<gene>
    <name evidence="2" type="ORF">RRG08_048666</name>
</gene>
<proteinExistence type="predicted"/>
<sequence length="102" mass="10704">MKPAELFSRVVVTLGTGGPDSGVLVENLSRTSGSEPIDSTNDLLSNPEIPGQEPAGALHLTAELGGNKRPSRDAAIEKILYTVQRSRTGGSPQHDPSEGRRG</sequence>
<dbReference type="Proteomes" id="UP001283361">
    <property type="component" value="Unassembled WGS sequence"/>
</dbReference>
<protein>
    <submittedName>
        <fullName evidence="2">Uncharacterized protein</fullName>
    </submittedName>
</protein>
<dbReference type="EMBL" id="JAWDGP010002127">
    <property type="protein sequence ID" value="KAK3785532.1"/>
    <property type="molecule type" value="Genomic_DNA"/>
</dbReference>
<keyword evidence="3" id="KW-1185">Reference proteome</keyword>
<evidence type="ECO:0000256" key="1">
    <source>
        <dbReference type="SAM" id="MobiDB-lite"/>
    </source>
</evidence>
<reference evidence="2" key="1">
    <citation type="journal article" date="2023" name="G3 (Bethesda)">
        <title>A reference genome for the long-term kleptoplast-retaining sea slug Elysia crispata morphotype clarki.</title>
        <authorList>
            <person name="Eastman K.E."/>
            <person name="Pendleton A.L."/>
            <person name="Shaikh M.A."/>
            <person name="Suttiyut T."/>
            <person name="Ogas R."/>
            <person name="Tomko P."/>
            <person name="Gavelis G."/>
            <person name="Widhalm J.R."/>
            <person name="Wisecaver J.H."/>
        </authorList>
    </citation>
    <scope>NUCLEOTIDE SEQUENCE</scope>
    <source>
        <strain evidence="2">ECLA1</strain>
    </source>
</reference>
<comment type="caution">
    <text evidence="2">The sequence shown here is derived from an EMBL/GenBank/DDBJ whole genome shotgun (WGS) entry which is preliminary data.</text>
</comment>
<feature type="region of interest" description="Disordered" evidence="1">
    <location>
        <begin position="81"/>
        <end position="102"/>
    </location>
</feature>
<organism evidence="2 3">
    <name type="scientific">Elysia crispata</name>
    <name type="common">lettuce slug</name>
    <dbReference type="NCBI Taxonomy" id="231223"/>
    <lineage>
        <taxon>Eukaryota</taxon>
        <taxon>Metazoa</taxon>
        <taxon>Spiralia</taxon>
        <taxon>Lophotrochozoa</taxon>
        <taxon>Mollusca</taxon>
        <taxon>Gastropoda</taxon>
        <taxon>Heterobranchia</taxon>
        <taxon>Euthyneura</taxon>
        <taxon>Panpulmonata</taxon>
        <taxon>Sacoglossa</taxon>
        <taxon>Placobranchoidea</taxon>
        <taxon>Plakobranchidae</taxon>
        <taxon>Elysia</taxon>
    </lineage>
</organism>
<accession>A0AAE1AF44</accession>
<evidence type="ECO:0000313" key="2">
    <source>
        <dbReference type="EMBL" id="KAK3785532.1"/>
    </source>
</evidence>
<dbReference type="AlphaFoldDB" id="A0AAE1AF44"/>